<evidence type="ECO:0000256" key="1">
    <source>
        <dbReference type="PROSITE-ProRule" id="PRU00330"/>
    </source>
</evidence>
<dbReference type="SMART" id="SM00182">
    <property type="entry name" value="CULLIN"/>
    <property type="match status" value="1"/>
</dbReference>
<dbReference type="PANTHER" id="PTHR11932">
    <property type="entry name" value="CULLIN"/>
    <property type="match status" value="1"/>
</dbReference>
<dbReference type="PROSITE" id="PS50069">
    <property type="entry name" value="CULLIN_2"/>
    <property type="match status" value="1"/>
</dbReference>
<reference evidence="4 5" key="1">
    <citation type="submission" date="2018-04" db="EMBL/GenBank/DDBJ databases">
        <authorList>
            <person name="Zhang X."/>
            <person name="Yuan J."/>
            <person name="Li F."/>
            <person name="Xiang J."/>
        </authorList>
    </citation>
    <scope>NUCLEOTIDE SEQUENCE [LARGE SCALE GENOMIC DNA]</scope>
    <source>
        <tissue evidence="4">Muscle</tissue>
    </source>
</reference>
<dbReference type="InterPro" id="IPR045093">
    <property type="entry name" value="Cullin"/>
</dbReference>
<dbReference type="OrthoDB" id="27073at2759"/>
<dbReference type="InterPro" id="IPR016158">
    <property type="entry name" value="Cullin_homology"/>
</dbReference>
<comment type="caution">
    <text evidence="4">The sequence shown here is derived from an EMBL/GenBank/DDBJ whole genome shotgun (WGS) entry which is preliminary data.</text>
</comment>
<dbReference type="SUPFAM" id="SSF75632">
    <property type="entry name" value="Cullin homology domain"/>
    <property type="match status" value="1"/>
</dbReference>
<evidence type="ECO:0000313" key="4">
    <source>
        <dbReference type="EMBL" id="ROT84747.1"/>
    </source>
</evidence>
<evidence type="ECO:0000313" key="5">
    <source>
        <dbReference type="Proteomes" id="UP000283509"/>
    </source>
</evidence>
<reference evidence="4 5" key="2">
    <citation type="submission" date="2019-01" db="EMBL/GenBank/DDBJ databases">
        <title>The decoding of complex shrimp genome reveals the adaptation for benthos swimmer, frequently molting mechanism and breeding impact on genome.</title>
        <authorList>
            <person name="Sun Y."/>
            <person name="Gao Y."/>
            <person name="Yu Y."/>
        </authorList>
    </citation>
    <scope>NUCLEOTIDE SEQUENCE [LARGE SCALE GENOMIC DNA]</scope>
    <source>
        <tissue evidence="4">Muscle</tissue>
    </source>
</reference>
<gene>
    <name evidence="4" type="ORF">C7M84_022092</name>
</gene>
<dbReference type="AlphaFoldDB" id="A0A423U7Q1"/>
<keyword evidence="5" id="KW-1185">Reference proteome</keyword>
<evidence type="ECO:0000256" key="2">
    <source>
        <dbReference type="SAM" id="MobiDB-lite"/>
    </source>
</evidence>
<dbReference type="GO" id="GO:0006511">
    <property type="term" value="P:ubiquitin-dependent protein catabolic process"/>
    <property type="evidence" value="ECO:0007669"/>
    <property type="project" value="InterPro"/>
</dbReference>
<name>A0A423U7Q1_PENVA</name>
<dbReference type="GO" id="GO:0031625">
    <property type="term" value="F:ubiquitin protein ligase binding"/>
    <property type="evidence" value="ECO:0007669"/>
    <property type="project" value="InterPro"/>
</dbReference>
<dbReference type="EMBL" id="QCYY01000505">
    <property type="protein sequence ID" value="ROT84747.1"/>
    <property type="molecule type" value="Genomic_DNA"/>
</dbReference>
<dbReference type="InterPro" id="IPR059120">
    <property type="entry name" value="Cullin-like_AB"/>
</dbReference>
<evidence type="ECO:0000259" key="3">
    <source>
        <dbReference type="PROSITE" id="PS50069"/>
    </source>
</evidence>
<protein>
    <submittedName>
        <fullName evidence="4">Cullin 4B</fullName>
    </submittedName>
</protein>
<dbReference type="Pfam" id="PF26557">
    <property type="entry name" value="Cullin_AB"/>
    <property type="match status" value="1"/>
</dbReference>
<comment type="similarity">
    <text evidence="1">Belongs to the cullin family.</text>
</comment>
<feature type="domain" description="Cullin family profile" evidence="3">
    <location>
        <begin position="54"/>
        <end position="204"/>
    </location>
</feature>
<feature type="region of interest" description="Disordered" evidence="2">
    <location>
        <begin position="23"/>
        <end position="42"/>
    </location>
</feature>
<dbReference type="Gene3D" id="3.30.230.130">
    <property type="entry name" value="Cullin, Chain C, Domain 2"/>
    <property type="match status" value="1"/>
</dbReference>
<sequence>MTTPLEDISKGPDDCAAMNQEINHSKKRQADEEEGHPLKVSKVEDSGASEIYRFTKKLLMSKSPDIEDDFKRLNELKEKYGAAFARKVDGVFNDTVESKSLMYDFKENKDAKNTLLDIYVNVLRQDYWPSHFLTELKLPSMEPRLSYCHLKAAFPRGRKDLLVTLLQALVLLLFNDADVFTLDEIKSRTNIRENELKSTLKSLACGKIRVLHQNPRGREVCDGSTFSLGTRSSSSKAAFRSNDSI</sequence>
<dbReference type="Proteomes" id="UP000283509">
    <property type="component" value="Unassembled WGS sequence"/>
</dbReference>
<dbReference type="STRING" id="6689.A0A423U7Q1"/>
<proteinExistence type="inferred from homology"/>
<organism evidence="4 5">
    <name type="scientific">Penaeus vannamei</name>
    <name type="common">Whiteleg shrimp</name>
    <name type="synonym">Litopenaeus vannamei</name>
    <dbReference type="NCBI Taxonomy" id="6689"/>
    <lineage>
        <taxon>Eukaryota</taxon>
        <taxon>Metazoa</taxon>
        <taxon>Ecdysozoa</taxon>
        <taxon>Arthropoda</taxon>
        <taxon>Crustacea</taxon>
        <taxon>Multicrustacea</taxon>
        <taxon>Malacostraca</taxon>
        <taxon>Eumalacostraca</taxon>
        <taxon>Eucarida</taxon>
        <taxon>Decapoda</taxon>
        <taxon>Dendrobranchiata</taxon>
        <taxon>Penaeoidea</taxon>
        <taxon>Penaeidae</taxon>
        <taxon>Penaeus</taxon>
    </lineage>
</organism>
<dbReference type="Gene3D" id="1.20.1310.10">
    <property type="entry name" value="Cullin Repeats"/>
    <property type="match status" value="1"/>
</dbReference>
<dbReference type="InterPro" id="IPR036317">
    <property type="entry name" value="Cullin_homology_sf"/>
</dbReference>
<accession>A0A423U7Q1</accession>